<feature type="non-terminal residue" evidence="2">
    <location>
        <position position="306"/>
    </location>
</feature>
<name>A0A642B437_BACOV</name>
<keyword evidence="1" id="KW-0732">Signal</keyword>
<feature type="chain" id="PRO_5024826710" evidence="1">
    <location>
        <begin position="20"/>
        <end position="306"/>
    </location>
</feature>
<accession>A0A642B437</accession>
<evidence type="ECO:0000256" key="1">
    <source>
        <dbReference type="SAM" id="SignalP"/>
    </source>
</evidence>
<comment type="caution">
    <text evidence="2">The sequence shown here is derived from an EMBL/GenBank/DDBJ whole genome shotgun (WGS) entry which is preliminary data.</text>
</comment>
<gene>
    <name evidence="2" type="ORF">F3C24_27295</name>
</gene>
<reference evidence="2" key="1">
    <citation type="journal article" date="2019" name="Nat. Med.">
        <title>A library of human gut bacterial isolates paired with longitudinal multiomics data enables mechanistic microbiome research.</title>
        <authorList>
            <person name="Poyet M."/>
            <person name="Groussin M."/>
            <person name="Gibbons S.M."/>
            <person name="Avila-Pacheco J."/>
            <person name="Jiang X."/>
            <person name="Kearney S.M."/>
            <person name="Perrotta A.R."/>
            <person name="Berdy B."/>
            <person name="Zhao S."/>
            <person name="Lieberman T.D."/>
            <person name="Swanson P.K."/>
            <person name="Smith M."/>
            <person name="Roesemann S."/>
            <person name="Alexander J.E."/>
            <person name="Rich S.A."/>
            <person name="Livny J."/>
            <person name="Vlamakis H."/>
            <person name="Clish C."/>
            <person name="Bullock K."/>
            <person name="Deik A."/>
            <person name="Scott J."/>
            <person name="Pierce K.A."/>
            <person name="Xavier R.J."/>
            <person name="Alm E.J."/>
        </authorList>
    </citation>
    <scope>NUCLEOTIDE SEQUENCE</scope>
    <source>
        <strain evidence="2">BIOML-A21</strain>
    </source>
</reference>
<proteinExistence type="predicted"/>
<dbReference type="EMBL" id="VWFV01000138">
    <property type="protein sequence ID" value="KAA4606612.1"/>
    <property type="molecule type" value="Genomic_DNA"/>
</dbReference>
<organism evidence="2">
    <name type="scientific">Bacteroides ovatus</name>
    <dbReference type="NCBI Taxonomy" id="28116"/>
    <lineage>
        <taxon>Bacteria</taxon>
        <taxon>Pseudomonadati</taxon>
        <taxon>Bacteroidota</taxon>
        <taxon>Bacteroidia</taxon>
        <taxon>Bacteroidales</taxon>
        <taxon>Bacteroidaceae</taxon>
        <taxon>Bacteroides</taxon>
    </lineage>
</organism>
<feature type="signal peptide" evidence="1">
    <location>
        <begin position="1"/>
        <end position="19"/>
    </location>
</feature>
<sequence>MKYILFTIAFLLASNCLKAQGQFEKVIGLTGAQGFPQPGVSNANTQGKIPVGLYTGTPNISIPLYEFKLRDNIQLPINLNYHIYNVKPNNLPSEVGLGWSLECGGCITRIIKNEPDISYESSSNEYKPITTEADLLTTADILVRVSGNYINTQDEYQFNFLGYTGSFMYSQEKSKWMVQSDSDIKIEFTSNTYNNTRSQLTSPLSQFYNYCRSEGTGFKNPLSCWLIDSFTLTTPDGYKYIFGGTDKTDYNLPFKGFLNLPAPSTWQLSKIINPAGHEIEFTDEIIKLQINRNMPFYRSLDGLFWH</sequence>
<dbReference type="AlphaFoldDB" id="A0A642B437"/>
<protein>
    <submittedName>
        <fullName evidence="2">Uncharacterized protein</fullName>
    </submittedName>
</protein>
<evidence type="ECO:0000313" key="2">
    <source>
        <dbReference type="EMBL" id="KAA4606612.1"/>
    </source>
</evidence>